<evidence type="ECO:0000313" key="7">
    <source>
        <dbReference type="EMBL" id="GAA5808024.1"/>
    </source>
</evidence>
<dbReference type="CDD" id="cd00067">
    <property type="entry name" value="GAL4"/>
    <property type="match status" value="1"/>
</dbReference>
<keyword evidence="4" id="KW-0539">Nucleus</keyword>
<organism evidence="7 8">
    <name type="scientific">Mucor flavus</name>
    <dbReference type="NCBI Taxonomy" id="439312"/>
    <lineage>
        <taxon>Eukaryota</taxon>
        <taxon>Fungi</taxon>
        <taxon>Fungi incertae sedis</taxon>
        <taxon>Mucoromycota</taxon>
        <taxon>Mucoromycotina</taxon>
        <taxon>Mucoromycetes</taxon>
        <taxon>Mucorales</taxon>
        <taxon>Mucorineae</taxon>
        <taxon>Mucoraceae</taxon>
        <taxon>Mucor</taxon>
    </lineage>
</organism>
<dbReference type="PANTHER" id="PTHR46910">
    <property type="entry name" value="TRANSCRIPTION FACTOR PDR1"/>
    <property type="match status" value="1"/>
</dbReference>
<dbReference type="InterPro" id="IPR050987">
    <property type="entry name" value="AtrR-like"/>
</dbReference>
<name>A0ABP9YMG9_9FUNG</name>
<evidence type="ECO:0000256" key="5">
    <source>
        <dbReference type="SAM" id="MobiDB-lite"/>
    </source>
</evidence>
<keyword evidence="2" id="KW-0479">Metal-binding</keyword>
<feature type="region of interest" description="Disordered" evidence="5">
    <location>
        <begin position="175"/>
        <end position="214"/>
    </location>
</feature>
<evidence type="ECO:0000259" key="6">
    <source>
        <dbReference type="PROSITE" id="PS50048"/>
    </source>
</evidence>
<keyword evidence="8" id="KW-1185">Reference proteome</keyword>
<protein>
    <recommendedName>
        <fullName evidence="6">Zn(2)-C6 fungal-type domain-containing protein</fullName>
    </recommendedName>
</protein>
<accession>A0ABP9YMG9</accession>
<feature type="region of interest" description="Disordered" evidence="5">
    <location>
        <begin position="64"/>
        <end position="89"/>
    </location>
</feature>
<keyword evidence="3" id="KW-0238">DNA-binding</keyword>
<evidence type="ECO:0000256" key="3">
    <source>
        <dbReference type="ARBA" id="ARBA00023125"/>
    </source>
</evidence>
<dbReference type="Pfam" id="PF00172">
    <property type="entry name" value="Zn_clus"/>
    <property type="match status" value="1"/>
</dbReference>
<dbReference type="SUPFAM" id="SSF57701">
    <property type="entry name" value="Zn2/Cys6 DNA-binding domain"/>
    <property type="match status" value="1"/>
</dbReference>
<evidence type="ECO:0000313" key="8">
    <source>
        <dbReference type="Proteomes" id="UP001473302"/>
    </source>
</evidence>
<dbReference type="PROSITE" id="PS50048">
    <property type="entry name" value="ZN2_CY6_FUNGAL_2"/>
    <property type="match status" value="1"/>
</dbReference>
<feature type="compositionally biased region" description="Low complexity" evidence="5">
    <location>
        <begin position="247"/>
        <end position="265"/>
    </location>
</feature>
<evidence type="ECO:0000256" key="2">
    <source>
        <dbReference type="ARBA" id="ARBA00022723"/>
    </source>
</evidence>
<proteinExistence type="predicted"/>
<dbReference type="PANTHER" id="PTHR46910:SF3">
    <property type="entry name" value="HALOTOLERANCE PROTEIN 9-RELATED"/>
    <property type="match status" value="1"/>
</dbReference>
<dbReference type="PROSITE" id="PS00463">
    <property type="entry name" value="ZN2_CY6_FUNGAL_1"/>
    <property type="match status" value="1"/>
</dbReference>
<comment type="caution">
    <text evidence="7">The sequence shown here is derived from an EMBL/GenBank/DDBJ whole genome shotgun (WGS) entry which is preliminary data.</text>
</comment>
<dbReference type="SMART" id="SM00066">
    <property type="entry name" value="GAL4"/>
    <property type="match status" value="1"/>
</dbReference>
<feature type="region of interest" description="Disordered" evidence="5">
    <location>
        <begin position="244"/>
        <end position="265"/>
    </location>
</feature>
<reference evidence="7 8" key="1">
    <citation type="submission" date="2024-04" db="EMBL/GenBank/DDBJ databases">
        <title>genome sequences of Mucor flavus KT1a and Helicostylum pulchrum KT1b strains isolated from the surface of a dry-aged beef.</title>
        <authorList>
            <person name="Toyotome T."/>
            <person name="Hosono M."/>
            <person name="Torimaru M."/>
            <person name="Fukuda K."/>
            <person name="Mikami N."/>
        </authorList>
    </citation>
    <scope>NUCLEOTIDE SEQUENCE [LARGE SCALE GENOMIC DNA]</scope>
    <source>
        <strain evidence="7 8">KT1a</strain>
    </source>
</reference>
<comment type="subcellular location">
    <subcellularLocation>
        <location evidence="1">Nucleus</location>
    </subcellularLocation>
</comment>
<dbReference type="InterPro" id="IPR036864">
    <property type="entry name" value="Zn2-C6_fun-type_DNA-bd_sf"/>
</dbReference>
<gene>
    <name evidence="7" type="ORF">MFLAVUS_001406</name>
</gene>
<dbReference type="InterPro" id="IPR001138">
    <property type="entry name" value="Zn2Cys6_DnaBD"/>
</dbReference>
<feature type="domain" description="Zn(2)-C6 fungal-type" evidence="6">
    <location>
        <begin position="33"/>
        <end position="62"/>
    </location>
</feature>
<evidence type="ECO:0000256" key="4">
    <source>
        <dbReference type="ARBA" id="ARBA00023242"/>
    </source>
</evidence>
<evidence type="ECO:0000256" key="1">
    <source>
        <dbReference type="ARBA" id="ARBA00004123"/>
    </source>
</evidence>
<sequence length="302" mass="33666">MLFNNNTDASTVVSVVQLPTDKTRRKRLKVVSACSECRRKKTKCNGEKPCAGCIKTNMDCKYSNSPKSKVNNPTNNRPITSTNTSSFQRTTTSIVEPNTINTSTSNNTNNTSATIHAIESRLTVIEDILKVLLLSTNNTETRNSAFLPHHQHKQNIQQQRNMQVHSGPYYGEMYNSSSSLPLPPPYQADGGYYRSLNKRRHSDDDEDSYYSASPTIVPQQSSDILVRGAQPVTYNVRLPPPLNYQPTLSESSSTSTTSSICSSTSSPKINTIQTLLNNVKQEEFKYHRPSAFSAVEVVNRSY</sequence>
<dbReference type="Proteomes" id="UP001473302">
    <property type="component" value="Unassembled WGS sequence"/>
</dbReference>
<dbReference type="EMBL" id="BAABUK010000003">
    <property type="protein sequence ID" value="GAA5808024.1"/>
    <property type="molecule type" value="Genomic_DNA"/>
</dbReference>
<dbReference type="Gene3D" id="4.10.240.10">
    <property type="entry name" value="Zn(2)-C6 fungal-type DNA-binding domain"/>
    <property type="match status" value="1"/>
</dbReference>